<feature type="region of interest" description="Disordered" evidence="1">
    <location>
        <begin position="1"/>
        <end position="29"/>
    </location>
</feature>
<keyword evidence="3" id="KW-1185">Reference proteome</keyword>
<dbReference type="EMBL" id="FNAD01000001">
    <property type="protein sequence ID" value="SDC93853.1"/>
    <property type="molecule type" value="Genomic_DNA"/>
</dbReference>
<evidence type="ECO:0000313" key="2">
    <source>
        <dbReference type="EMBL" id="SDC93853.1"/>
    </source>
</evidence>
<evidence type="ECO:0000256" key="1">
    <source>
        <dbReference type="SAM" id="MobiDB-lite"/>
    </source>
</evidence>
<protein>
    <submittedName>
        <fullName evidence="2">Uncharacterized protein</fullName>
    </submittedName>
</protein>
<reference evidence="3" key="1">
    <citation type="submission" date="2016-10" db="EMBL/GenBank/DDBJ databases">
        <authorList>
            <person name="Varghese N."/>
            <person name="Submissions S."/>
        </authorList>
    </citation>
    <scope>NUCLEOTIDE SEQUENCE [LARGE SCALE GENOMIC DNA]</scope>
    <source>
        <strain evidence="3">CGMCC 4.3516</strain>
    </source>
</reference>
<organism evidence="2 3">
    <name type="scientific">Glycomyces harbinensis</name>
    <dbReference type="NCBI Taxonomy" id="58114"/>
    <lineage>
        <taxon>Bacteria</taxon>
        <taxon>Bacillati</taxon>
        <taxon>Actinomycetota</taxon>
        <taxon>Actinomycetes</taxon>
        <taxon>Glycomycetales</taxon>
        <taxon>Glycomycetaceae</taxon>
        <taxon>Glycomyces</taxon>
    </lineage>
</organism>
<name>A0A1G6QNF7_9ACTN</name>
<gene>
    <name evidence="2" type="ORF">SAMN05216270_10115</name>
</gene>
<dbReference type="STRING" id="58114.SAMN05216270_10115"/>
<evidence type="ECO:0000313" key="3">
    <source>
        <dbReference type="Proteomes" id="UP000198949"/>
    </source>
</evidence>
<sequence>MKVSGVAPVPPGLAESSGKDASAATRKPMLPLELSGALAERAATR</sequence>
<dbReference type="AlphaFoldDB" id="A0A1G6QNF7"/>
<accession>A0A1G6QNF7</accession>
<proteinExistence type="predicted"/>
<dbReference type="Proteomes" id="UP000198949">
    <property type="component" value="Unassembled WGS sequence"/>
</dbReference>